<evidence type="ECO:0000256" key="2">
    <source>
        <dbReference type="SAM" id="SignalP"/>
    </source>
</evidence>
<evidence type="ECO:0000313" key="3">
    <source>
        <dbReference type="EMBL" id="ETX08580.1"/>
    </source>
</evidence>
<feature type="transmembrane region" description="Helical" evidence="1">
    <location>
        <begin position="155"/>
        <end position="175"/>
    </location>
</feature>
<feature type="signal peptide" evidence="2">
    <location>
        <begin position="1"/>
        <end position="22"/>
    </location>
</feature>
<sequence>MSISLALLCCFVTACLLPWANAHELRPGYLELRESAPETYEVLWKVPARGANERLGLFLRFAPDVEVLTEPVGGFQGGAYIQRMRIRRADGLDGTPVTVDGLDATYTDILLRFERGDGSVLTHRLTPQAPSYVIEARPGFGGVAWTYFVLGVEHILQGFDHLLFVLALLLVVAGWRRLVHTITAFTVAHSITLALATLGFVHVPGAPVEAVVALSIVFMAAEIIRERQGRRGLTARRPWVVALIFGLLHGFGFAGALSEVGLPQTSIPLALFTFNLGVEAGQLLFVGTIVVIYIIIRRLRITAPEWAWRLPPYAIGSIAAFWMIERIVGFWG</sequence>
<evidence type="ECO:0000256" key="1">
    <source>
        <dbReference type="SAM" id="Phobius"/>
    </source>
</evidence>
<feature type="transmembrane region" description="Helical" evidence="1">
    <location>
        <begin position="182"/>
        <end position="201"/>
    </location>
</feature>
<dbReference type="Proteomes" id="UP000019140">
    <property type="component" value="Unassembled WGS sequence"/>
</dbReference>
<feature type="chain" id="PRO_5004846475" description="HupE / UreJ protein" evidence="2">
    <location>
        <begin position="23"/>
        <end position="332"/>
    </location>
</feature>
<proteinExistence type="predicted"/>
<evidence type="ECO:0000313" key="4">
    <source>
        <dbReference type="Proteomes" id="UP000019140"/>
    </source>
</evidence>
<gene>
    <name evidence="3" type="ORF">ETSY2_04530</name>
</gene>
<keyword evidence="1" id="KW-0812">Transmembrane</keyword>
<evidence type="ECO:0008006" key="5">
    <source>
        <dbReference type="Google" id="ProtNLM"/>
    </source>
</evidence>
<dbReference type="EMBL" id="AZHX01000184">
    <property type="protein sequence ID" value="ETX08580.1"/>
    <property type="molecule type" value="Genomic_DNA"/>
</dbReference>
<keyword evidence="1" id="KW-1133">Transmembrane helix</keyword>
<feature type="transmembrane region" description="Helical" evidence="1">
    <location>
        <begin position="269"/>
        <end position="294"/>
    </location>
</feature>
<keyword evidence="2" id="KW-0732">Signal</keyword>
<reference evidence="3 4" key="1">
    <citation type="journal article" date="2014" name="Nature">
        <title>An environmental bacterial taxon with a large and distinct metabolic repertoire.</title>
        <authorList>
            <person name="Wilson M.C."/>
            <person name="Mori T."/>
            <person name="Ruckert C."/>
            <person name="Uria A.R."/>
            <person name="Helf M.J."/>
            <person name="Takada K."/>
            <person name="Gernert C."/>
            <person name="Steffens U.A."/>
            <person name="Heycke N."/>
            <person name="Schmitt S."/>
            <person name="Rinke C."/>
            <person name="Helfrich E.J."/>
            <person name="Brachmann A.O."/>
            <person name="Gurgui C."/>
            <person name="Wakimoto T."/>
            <person name="Kracht M."/>
            <person name="Crusemann M."/>
            <person name="Hentschel U."/>
            <person name="Abe I."/>
            <person name="Matsunaga S."/>
            <person name="Kalinowski J."/>
            <person name="Takeyama H."/>
            <person name="Piel J."/>
        </authorList>
    </citation>
    <scope>NUCLEOTIDE SEQUENCE [LARGE SCALE GENOMIC DNA]</scope>
    <source>
        <strain evidence="4">TSY2</strain>
    </source>
</reference>
<dbReference type="InterPro" id="IPR032809">
    <property type="entry name" value="Put_HupE_UreJ"/>
</dbReference>
<keyword evidence="4" id="KW-1185">Reference proteome</keyword>
<organism evidence="3 4">
    <name type="scientific">Candidatus Entotheonella gemina</name>
    <dbReference type="NCBI Taxonomy" id="1429439"/>
    <lineage>
        <taxon>Bacteria</taxon>
        <taxon>Pseudomonadati</taxon>
        <taxon>Nitrospinota/Tectimicrobiota group</taxon>
        <taxon>Candidatus Tectimicrobiota</taxon>
        <taxon>Candidatus Entotheonellia</taxon>
        <taxon>Candidatus Entotheonellales</taxon>
        <taxon>Candidatus Entotheonellaceae</taxon>
        <taxon>Candidatus Entotheonella</taxon>
    </lineage>
</organism>
<keyword evidence="1" id="KW-0472">Membrane</keyword>
<dbReference type="AlphaFoldDB" id="W4MEG7"/>
<protein>
    <recommendedName>
        <fullName evidence="5">HupE / UreJ protein</fullName>
    </recommendedName>
</protein>
<dbReference type="PATRIC" id="fig|1429439.4.peg.771"/>
<feature type="transmembrane region" description="Helical" evidence="1">
    <location>
        <begin position="207"/>
        <end position="225"/>
    </location>
</feature>
<feature type="transmembrane region" description="Helical" evidence="1">
    <location>
        <begin position="306"/>
        <end position="324"/>
    </location>
</feature>
<dbReference type="Pfam" id="PF13795">
    <property type="entry name" value="HupE_UreJ_2"/>
    <property type="match status" value="1"/>
</dbReference>
<feature type="transmembrane region" description="Helical" evidence="1">
    <location>
        <begin position="237"/>
        <end position="257"/>
    </location>
</feature>
<name>W4MEG7_9BACT</name>
<accession>W4MEG7</accession>
<comment type="caution">
    <text evidence="3">The sequence shown here is derived from an EMBL/GenBank/DDBJ whole genome shotgun (WGS) entry which is preliminary data.</text>
</comment>
<dbReference type="HOGENOM" id="CLU_043645_0_0_7"/>